<feature type="chain" id="PRO_5046243207" description="SH3 domain-containing protein" evidence="1">
    <location>
        <begin position="21"/>
        <end position="213"/>
    </location>
</feature>
<evidence type="ECO:0008006" key="4">
    <source>
        <dbReference type="Google" id="ProtNLM"/>
    </source>
</evidence>
<gene>
    <name evidence="2" type="ORF">ACFQT0_06615</name>
</gene>
<keyword evidence="1" id="KW-0732">Signal</keyword>
<proteinExistence type="predicted"/>
<protein>
    <recommendedName>
        <fullName evidence="4">SH3 domain-containing protein</fullName>
    </recommendedName>
</protein>
<comment type="caution">
    <text evidence="2">The sequence shown here is derived from an EMBL/GenBank/DDBJ whole genome shotgun (WGS) entry which is preliminary data.</text>
</comment>
<sequence length="213" mass="24345">MRIILVSLLVFLCGFRQCLAQPQPTLEKLTYQLVNGVLMDLHPQTNPMVIRGANGNYQTIRPRPVDNNEPLLLLDRLNYGWASGQFVENPRGTPEWDALLQYFTEADIDYMRHQIPMARHFSLKQAEITHAGVKILALDTILALQKRLDWRAPDILQQRYGSRRVHGLGGGLFSLNHRKALIVASTEDGWEMYVYENSGAAWYRKATLQKGVE</sequence>
<evidence type="ECO:0000313" key="3">
    <source>
        <dbReference type="Proteomes" id="UP001596513"/>
    </source>
</evidence>
<name>A0ABW2U2R0_9BACT</name>
<evidence type="ECO:0000313" key="2">
    <source>
        <dbReference type="EMBL" id="MFC7667126.1"/>
    </source>
</evidence>
<keyword evidence="3" id="KW-1185">Reference proteome</keyword>
<evidence type="ECO:0000256" key="1">
    <source>
        <dbReference type="SAM" id="SignalP"/>
    </source>
</evidence>
<dbReference type="Proteomes" id="UP001596513">
    <property type="component" value="Unassembled WGS sequence"/>
</dbReference>
<dbReference type="EMBL" id="JBHTEK010000001">
    <property type="protein sequence ID" value="MFC7667126.1"/>
    <property type="molecule type" value="Genomic_DNA"/>
</dbReference>
<organism evidence="2 3">
    <name type="scientific">Hymenobacter humi</name>
    <dbReference type="NCBI Taxonomy" id="1411620"/>
    <lineage>
        <taxon>Bacteria</taxon>
        <taxon>Pseudomonadati</taxon>
        <taxon>Bacteroidota</taxon>
        <taxon>Cytophagia</taxon>
        <taxon>Cytophagales</taxon>
        <taxon>Hymenobacteraceae</taxon>
        <taxon>Hymenobacter</taxon>
    </lineage>
</organism>
<accession>A0ABW2U2R0</accession>
<reference evidence="3" key="1">
    <citation type="journal article" date="2019" name="Int. J. Syst. Evol. Microbiol.">
        <title>The Global Catalogue of Microorganisms (GCM) 10K type strain sequencing project: providing services to taxonomists for standard genome sequencing and annotation.</title>
        <authorList>
            <consortium name="The Broad Institute Genomics Platform"/>
            <consortium name="The Broad Institute Genome Sequencing Center for Infectious Disease"/>
            <person name="Wu L."/>
            <person name="Ma J."/>
        </authorList>
    </citation>
    <scope>NUCLEOTIDE SEQUENCE [LARGE SCALE GENOMIC DNA]</scope>
    <source>
        <strain evidence="3">JCM 19635</strain>
    </source>
</reference>
<feature type="signal peptide" evidence="1">
    <location>
        <begin position="1"/>
        <end position="20"/>
    </location>
</feature>
<dbReference type="RefSeq" id="WP_380201402.1">
    <property type="nucleotide sequence ID" value="NZ_JBHTEK010000001.1"/>
</dbReference>